<dbReference type="AlphaFoldDB" id="K2GRY1"/>
<protein>
    <submittedName>
        <fullName evidence="1">Uncharacterized protein</fullName>
    </submittedName>
</protein>
<sequence length="87" mass="10532">MKYRFYDKMKIINENSKINYKKALSDLELLPNIDFKMLIQENINIEIVYELEINYLKSKKTLQEVFSESKGLYDKTLEILTFLSWKK</sequence>
<organism evidence="1">
    <name type="scientific">uncultured bacterium</name>
    <name type="common">gcode 4</name>
    <dbReference type="NCBI Taxonomy" id="1234023"/>
    <lineage>
        <taxon>Bacteria</taxon>
        <taxon>environmental samples</taxon>
    </lineage>
</organism>
<evidence type="ECO:0000313" key="1">
    <source>
        <dbReference type="EMBL" id="EKE26065.1"/>
    </source>
</evidence>
<name>K2GRY1_9BACT</name>
<gene>
    <name evidence="1" type="ORF">ACD_4C00456G0001</name>
</gene>
<comment type="caution">
    <text evidence="1">The sequence shown here is derived from an EMBL/GenBank/DDBJ whole genome shotgun (WGS) entry which is preliminary data.</text>
</comment>
<dbReference type="EMBL" id="AMFJ01000972">
    <property type="protein sequence ID" value="EKE26065.1"/>
    <property type="molecule type" value="Genomic_DNA"/>
</dbReference>
<accession>K2GRY1</accession>
<proteinExistence type="predicted"/>
<reference evidence="1" key="1">
    <citation type="journal article" date="2012" name="Science">
        <title>Fermentation, hydrogen, and sulfur metabolism in multiple uncultivated bacterial phyla.</title>
        <authorList>
            <person name="Wrighton K.C."/>
            <person name="Thomas B.C."/>
            <person name="Sharon I."/>
            <person name="Miller C.S."/>
            <person name="Castelle C.J."/>
            <person name="VerBerkmoes N.C."/>
            <person name="Wilkins M.J."/>
            <person name="Hettich R.L."/>
            <person name="Lipton M.S."/>
            <person name="Williams K.H."/>
            <person name="Long P.E."/>
            <person name="Banfield J.F."/>
        </authorList>
    </citation>
    <scope>NUCLEOTIDE SEQUENCE [LARGE SCALE GENOMIC DNA]</scope>
</reference>